<dbReference type="Proteomes" id="UP000482295">
    <property type="component" value="Unassembled WGS sequence"/>
</dbReference>
<dbReference type="AlphaFoldDB" id="A0A7C9LEN5"/>
<feature type="domain" description="Tail specific protease" evidence="1">
    <location>
        <begin position="117"/>
        <end position="317"/>
    </location>
</feature>
<dbReference type="GO" id="GO:0006508">
    <property type="term" value="P:proteolysis"/>
    <property type="evidence" value="ECO:0007669"/>
    <property type="project" value="InterPro"/>
</dbReference>
<protein>
    <submittedName>
        <fullName evidence="2">S41 family peptidase</fullName>
    </submittedName>
</protein>
<dbReference type="EMBL" id="VVIQ01000011">
    <property type="protein sequence ID" value="MUL28556.1"/>
    <property type="molecule type" value="Genomic_DNA"/>
</dbReference>
<accession>A0A7C9LEN5</accession>
<dbReference type="Gene3D" id="3.30.750.44">
    <property type="match status" value="1"/>
</dbReference>
<proteinExistence type="predicted"/>
<dbReference type="InterPro" id="IPR029045">
    <property type="entry name" value="ClpP/crotonase-like_dom_sf"/>
</dbReference>
<dbReference type="GO" id="GO:0008236">
    <property type="term" value="F:serine-type peptidase activity"/>
    <property type="evidence" value="ECO:0007669"/>
    <property type="project" value="InterPro"/>
</dbReference>
<dbReference type="InterPro" id="IPR028204">
    <property type="entry name" value="Tricorn_C1"/>
</dbReference>
<dbReference type="Pfam" id="PF14684">
    <property type="entry name" value="Tricorn_C1"/>
    <property type="match status" value="1"/>
</dbReference>
<keyword evidence="3" id="KW-1185">Reference proteome</keyword>
<dbReference type="InterPro" id="IPR005151">
    <property type="entry name" value="Tail-specific_protease"/>
</dbReference>
<name>A0A7C9LEN5_9BACT</name>
<sequence length="340" mass="38837">MRRIQSTISYITTSLLLLLLLCSVTSCIDNEEYANNPRGNFEALWKIMDEHYCFFSQKGIDWQEVHQRYAKQFDASMNEKQQFEVLTNMLSELKDGHVNLYTSFNIGRYWAWRDNYPKNYSDSLERKYLKSDYLIASGLDYTVFDDNIGYIRCESFQNPIGAGNLDDILLHLQPCNGLIIDVRNNGGGQLSNAEELAARFTNKEELVGYIQHKTGPGHNDFSSLQPEYLTPGKGIRWQKPVVVLTNRSVFSAANEFVKYMKCCPNVHIVGDKTGGGAGLPFSSELPNGWSVRFSACPMYDRDKQMTEFDIDPDYKVDITESDLIKGKDTIIEFARKLIAK</sequence>
<dbReference type="Gene3D" id="3.90.226.10">
    <property type="entry name" value="2-enoyl-CoA Hydratase, Chain A, domain 1"/>
    <property type="match status" value="1"/>
</dbReference>
<evidence type="ECO:0000313" key="3">
    <source>
        <dbReference type="Proteomes" id="UP000482295"/>
    </source>
</evidence>
<organism evidence="2 3">
    <name type="scientific">Prevotella vespertina</name>
    <dbReference type="NCBI Taxonomy" id="2608404"/>
    <lineage>
        <taxon>Bacteria</taxon>
        <taxon>Pseudomonadati</taxon>
        <taxon>Bacteroidota</taxon>
        <taxon>Bacteroidia</taxon>
        <taxon>Bacteroidales</taxon>
        <taxon>Prevotellaceae</taxon>
        <taxon>Prevotella</taxon>
    </lineage>
</organism>
<dbReference type="Pfam" id="PF03572">
    <property type="entry name" value="Peptidase_S41"/>
    <property type="match status" value="1"/>
</dbReference>
<evidence type="ECO:0000313" key="2">
    <source>
        <dbReference type="EMBL" id="MUL28556.1"/>
    </source>
</evidence>
<gene>
    <name evidence="2" type="ORF">F0475_09655</name>
</gene>
<dbReference type="CDD" id="cd07563">
    <property type="entry name" value="Peptidase_S41_IRBP"/>
    <property type="match status" value="1"/>
</dbReference>
<dbReference type="PANTHER" id="PTHR11261">
    <property type="entry name" value="INTERPHOTORECEPTOR RETINOID-BINDING PROTEIN"/>
    <property type="match status" value="1"/>
</dbReference>
<reference evidence="2 3" key="1">
    <citation type="submission" date="2019-09" db="EMBL/GenBank/DDBJ databases">
        <title>Prevotella A2879 sp. nov., isolated from an abscess of a patient.</title>
        <authorList>
            <person name="Buhl M."/>
            <person name="Oberhettinger P."/>
        </authorList>
    </citation>
    <scope>NUCLEOTIDE SEQUENCE [LARGE SCALE GENOMIC DNA]</scope>
    <source>
        <strain evidence="2 3">A2879</strain>
    </source>
</reference>
<dbReference type="PROSITE" id="PS51257">
    <property type="entry name" value="PROKAR_LIPOPROTEIN"/>
    <property type="match status" value="1"/>
</dbReference>
<dbReference type="SMART" id="SM00245">
    <property type="entry name" value="TSPc"/>
    <property type="match status" value="1"/>
</dbReference>
<dbReference type="SUPFAM" id="SSF52096">
    <property type="entry name" value="ClpP/crotonase"/>
    <property type="match status" value="1"/>
</dbReference>
<dbReference type="RefSeq" id="WP_155716435.1">
    <property type="nucleotide sequence ID" value="NZ_VVIQ01000011.1"/>
</dbReference>
<evidence type="ECO:0000259" key="1">
    <source>
        <dbReference type="SMART" id="SM00245"/>
    </source>
</evidence>
<dbReference type="PANTHER" id="PTHR11261:SF3">
    <property type="entry name" value="RETINOL-BINDING PROTEIN 3"/>
    <property type="match status" value="1"/>
</dbReference>
<comment type="caution">
    <text evidence="2">The sequence shown here is derived from an EMBL/GenBank/DDBJ whole genome shotgun (WGS) entry which is preliminary data.</text>
</comment>